<dbReference type="WBParaSite" id="mrna-Wban_00580">
    <property type="protein sequence ID" value="mrna-Wban_00580"/>
    <property type="gene ID" value="Wban_00580"/>
</dbReference>
<keyword evidence="1" id="KW-0175">Coiled coil</keyword>
<dbReference type="GO" id="GO:0061172">
    <property type="term" value="P:regulation of establishment of bipolar cell polarity"/>
    <property type="evidence" value="ECO:0007669"/>
    <property type="project" value="TreeGrafter"/>
</dbReference>
<dbReference type="Gene3D" id="1.25.40.20">
    <property type="entry name" value="Ankyrin repeat-containing domain"/>
    <property type="match status" value="1"/>
</dbReference>
<dbReference type="InterPro" id="IPR039269">
    <property type="entry name" value="ANKFN1"/>
</dbReference>
<reference evidence="4" key="2">
    <citation type="journal article" date="2016" name="Mol. Ecol.">
        <title>Population genomics of the filarial nematode parasite Wuchereria bancrofti from mosquitoes.</title>
        <authorList>
            <person name="Small S.T."/>
            <person name="Reimer L.J."/>
            <person name="Tisch D.J."/>
            <person name="King C.L."/>
            <person name="Christensen B.M."/>
            <person name="Siba P.M."/>
            <person name="Kazura J.W."/>
            <person name="Serre D."/>
            <person name="Zimmerman P.A."/>
        </authorList>
    </citation>
    <scope>NUCLEOTIDE SEQUENCE</scope>
    <source>
        <strain evidence="4">pt0022</strain>
    </source>
</reference>
<dbReference type="PROSITE" id="PS50200">
    <property type="entry name" value="RA"/>
    <property type="match status" value="1"/>
</dbReference>
<name>A0AAF5PH27_WUCBA</name>
<dbReference type="InterPro" id="IPR036770">
    <property type="entry name" value="Ankyrin_rpt-contain_sf"/>
</dbReference>
<feature type="domain" description="Fibronectin type-III" evidence="3">
    <location>
        <begin position="133"/>
        <end position="229"/>
    </location>
</feature>
<dbReference type="InterPro" id="IPR036116">
    <property type="entry name" value="FN3_sf"/>
</dbReference>
<dbReference type="SUPFAM" id="SSF48403">
    <property type="entry name" value="Ankyrin repeat"/>
    <property type="match status" value="1"/>
</dbReference>
<dbReference type="Proteomes" id="UP000093561">
    <property type="component" value="Unassembled WGS sequence"/>
</dbReference>
<dbReference type="GO" id="GO:0005819">
    <property type="term" value="C:spindle"/>
    <property type="evidence" value="ECO:0007669"/>
    <property type="project" value="TreeGrafter"/>
</dbReference>
<dbReference type="PROSITE" id="PS50853">
    <property type="entry name" value="FN3"/>
    <property type="match status" value="1"/>
</dbReference>
<dbReference type="PANTHER" id="PTHR21437:SF1">
    <property type="entry name" value="WIDE AWAKE"/>
    <property type="match status" value="1"/>
</dbReference>
<dbReference type="GO" id="GO:0000132">
    <property type="term" value="P:establishment of mitotic spindle orientation"/>
    <property type="evidence" value="ECO:0007669"/>
    <property type="project" value="TreeGrafter"/>
</dbReference>
<accession>A0AAF5PH27</accession>
<evidence type="ECO:0000259" key="2">
    <source>
        <dbReference type="PROSITE" id="PS50200"/>
    </source>
</evidence>
<dbReference type="PANTHER" id="PTHR21437">
    <property type="entry name" value="WIDE AWAKE"/>
    <property type="match status" value="1"/>
</dbReference>
<dbReference type="InterPro" id="IPR013783">
    <property type="entry name" value="Ig-like_fold"/>
</dbReference>
<feature type="coiled-coil region" evidence="1">
    <location>
        <begin position="79"/>
        <end position="128"/>
    </location>
</feature>
<dbReference type="CDD" id="cd00063">
    <property type="entry name" value="FN3"/>
    <property type="match status" value="1"/>
</dbReference>
<proteinExistence type="predicted"/>
<sequence length="801" mass="91491">MNMNSNRALLAVETNDEGMLRMVLSKTDIPFGVRINDAYLEEWTLLEFALMLGHRQCAKLLLQSGATINVELYPLERRLQQVQENVQLITEEIRFLRITNVQSEDKQIKYLERRLSQMKKMKTVLENAFVPGPPNNVEAVVSASDQLTVSWKDVHQHNVDLVVNFKVEWSLCDDFNSIEGSLLVDTVLRNYAVISELKRGLRYSVRVSAASIGGFGHPTLATPHSLLISMFPKSSGIIDKKKKGNIKNLFVGGFQSLKVIQRGIYLVSIMYSQMKVCTVEDYLPVILVDQTQFCIEKDEMYWAIKLSLAWGEIQTLQEANNSSWSNFRSKFIDAAIEMHTALRVEDIGRVYYQPIVDEINSVSFIVTVRFVNGSQNAQGLTTRWLPLNKIVRKRGACRAMDVLLAEIFKIINFFESSHVRLRRGLYIYNPHITKEEWDLLRSVDIKASNSLTPVQFVFYTALVKAASRLLNDLEIDINFMPNQRIYRLQVFQLQFDVSFIILLPKIEDVCTVRSYSSLISSSIQKDCFTLPLQVFEAIHLCTYNPDFIGTYCRLSLFIEHFSTYIQYEQRNSLLEKDINVYADVLSKLDEFRHRLESSWKSVRWVGDVASIARDKRTKGVVSMKRLFAVSNGMNDEVRHNGQGTTSYKQDSMDLNTSYFDFSNMWPQSVILSTNSLTGPWFHNCSQPKKTPTARVIKVHAAYRCGLTCSVRLQIAPTTTASEIVALVTERLAKAATESGKALESNDPEDFCLTVVVGSRERRLRDDFPPMKLQNPWGDGRLFVRRRDNVLAALQRGNETAV</sequence>
<evidence type="ECO:0008006" key="6">
    <source>
        <dbReference type="Google" id="ProtNLM"/>
    </source>
</evidence>
<feature type="domain" description="Ras-associating" evidence="2">
    <location>
        <begin position="692"/>
        <end position="788"/>
    </location>
</feature>
<dbReference type="Pfam" id="PF00788">
    <property type="entry name" value="RA"/>
    <property type="match status" value="1"/>
</dbReference>
<reference evidence="4" key="1">
    <citation type="submission" date="2015-03" db="EMBL/GenBank/DDBJ databases">
        <title>Wuchereria bancrofti Genome Sequencing Papua New Guinea Strain.</title>
        <authorList>
            <person name="Small S.T."/>
            <person name="Serre D."/>
            <person name="Zimmerman P.A."/>
        </authorList>
    </citation>
    <scope>NUCLEOTIDE SEQUENCE [LARGE SCALE GENOMIC DNA]</scope>
    <source>
        <strain evidence="4">pt0022</strain>
    </source>
</reference>
<evidence type="ECO:0000256" key="1">
    <source>
        <dbReference type="SAM" id="Coils"/>
    </source>
</evidence>
<dbReference type="GO" id="GO:0007165">
    <property type="term" value="P:signal transduction"/>
    <property type="evidence" value="ECO:0007669"/>
    <property type="project" value="InterPro"/>
</dbReference>
<dbReference type="InterPro" id="IPR000159">
    <property type="entry name" value="RA_dom"/>
</dbReference>
<dbReference type="AlphaFoldDB" id="A0AAF5PH27"/>
<dbReference type="SMART" id="SM00314">
    <property type="entry name" value="RA"/>
    <property type="match status" value="1"/>
</dbReference>
<evidence type="ECO:0000313" key="4">
    <source>
        <dbReference type="Proteomes" id="UP000093561"/>
    </source>
</evidence>
<organism evidence="4 5">
    <name type="scientific">Wuchereria bancrofti</name>
    <dbReference type="NCBI Taxonomy" id="6293"/>
    <lineage>
        <taxon>Eukaryota</taxon>
        <taxon>Metazoa</taxon>
        <taxon>Ecdysozoa</taxon>
        <taxon>Nematoda</taxon>
        <taxon>Chromadorea</taxon>
        <taxon>Rhabditida</taxon>
        <taxon>Spirurina</taxon>
        <taxon>Spiruromorpha</taxon>
        <taxon>Filarioidea</taxon>
        <taxon>Onchocercidae</taxon>
        <taxon>Wuchereria</taxon>
    </lineage>
</organism>
<evidence type="ECO:0000259" key="3">
    <source>
        <dbReference type="PROSITE" id="PS50853"/>
    </source>
</evidence>
<dbReference type="CDD" id="cd17117">
    <property type="entry name" value="RA_ANKFN1_like"/>
    <property type="match status" value="1"/>
</dbReference>
<dbReference type="Pfam" id="PF00041">
    <property type="entry name" value="fn3"/>
    <property type="match status" value="1"/>
</dbReference>
<dbReference type="SMART" id="SM00060">
    <property type="entry name" value="FN3"/>
    <property type="match status" value="1"/>
</dbReference>
<reference evidence="5" key="3">
    <citation type="submission" date="2024-02" db="UniProtKB">
        <authorList>
            <consortium name="WormBaseParasite"/>
        </authorList>
    </citation>
    <scope>IDENTIFICATION</scope>
    <source>
        <strain evidence="5">pt0022</strain>
    </source>
</reference>
<dbReference type="SUPFAM" id="SSF49265">
    <property type="entry name" value="Fibronectin type III"/>
    <property type="match status" value="1"/>
</dbReference>
<dbReference type="Gene3D" id="2.60.40.10">
    <property type="entry name" value="Immunoglobulins"/>
    <property type="match status" value="1"/>
</dbReference>
<protein>
    <recommendedName>
        <fullName evidence="6">Ankyrin repeat and fibronectin type-III domain-containing protein 1</fullName>
    </recommendedName>
</protein>
<dbReference type="InterPro" id="IPR003961">
    <property type="entry name" value="FN3_dom"/>
</dbReference>
<evidence type="ECO:0000313" key="5">
    <source>
        <dbReference type="WBParaSite" id="mrna-Wban_00580"/>
    </source>
</evidence>